<dbReference type="Proteomes" id="UP001152795">
    <property type="component" value="Unassembled WGS sequence"/>
</dbReference>
<dbReference type="SUPFAM" id="SSF47459">
    <property type="entry name" value="HLH, helix-loop-helix DNA-binding domain"/>
    <property type="match status" value="1"/>
</dbReference>
<dbReference type="InterPro" id="IPR036638">
    <property type="entry name" value="HLH_DNA-bd_sf"/>
</dbReference>
<sequence length="237" mass="27588">MPESNFDIDRLGMLTLQHFEYGVESDRSSGGENCYSNSEHGSNTSSPTYLTDDSESPLSSPTELKHSVKFWEQNEDTAAGISSEDVDDEVSQHEASTCRYKRGRRGKETISRRNERERRRVRQISEGFCELRKRLMIQPRNRKLPKLQILRKAILYIKNLQDMIRESDLQNASARNRLAACPTTPSEMPPMAYLYDPSYMNKQPQGMQTPYVNTPTVQRPDFRHQDPQSWYLQRYQL</sequence>
<evidence type="ECO:0000256" key="1">
    <source>
        <dbReference type="ARBA" id="ARBA00023125"/>
    </source>
</evidence>
<dbReference type="EMBL" id="CACRXK020000062">
    <property type="protein sequence ID" value="CAB3977675.1"/>
    <property type="molecule type" value="Genomic_DNA"/>
</dbReference>
<feature type="region of interest" description="Disordered" evidence="2">
    <location>
        <begin position="25"/>
        <end position="63"/>
    </location>
</feature>
<dbReference type="GO" id="GO:0046983">
    <property type="term" value="F:protein dimerization activity"/>
    <property type="evidence" value="ECO:0007669"/>
    <property type="project" value="InterPro"/>
</dbReference>
<dbReference type="OrthoDB" id="5976910at2759"/>
<organism evidence="3 4">
    <name type="scientific">Paramuricea clavata</name>
    <name type="common">Red gorgonian</name>
    <name type="synonym">Violescent sea-whip</name>
    <dbReference type="NCBI Taxonomy" id="317549"/>
    <lineage>
        <taxon>Eukaryota</taxon>
        <taxon>Metazoa</taxon>
        <taxon>Cnidaria</taxon>
        <taxon>Anthozoa</taxon>
        <taxon>Octocorallia</taxon>
        <taxon>Malacalcyonacea</taxon>
        <taxon>Plexauridae</taxon>
        <taxon>Paramuricea</taxon>
    </lineage>
</organism>
<dbReference type="PANTHER" id="PTHR23349:SF108">
    <property type="entry name" value="BHLH DOMAIN-CONTAINING PROTEIN"/>
    <property type="match status" value="1"/>
</dbReference>
<gene>
    <name evidence="3" type="ORF">PACLA_8A041229</name>
</gene>
<dbReference type="GO" id="GO:0032502">
    <property type="term" value="P:developmental process"/>
    <property type="evidence" value="ECO:0007669"/>
    <property type="project" value="TreeGrafter"/>
</dbReference>
<dbReference type="AlphaFoldDB" id="A0A6S7FEB8"/>
<dbReference type="Pfam" id="PF00010">
    <property type="entry name" value="HLH"/>
    <property type="match status" value="1"/>
</dbReference>
<evidence type="ECO:0000313" key="4">
    <source>
        <dbReference type="Proteomes" id="UP001152795"/>
    </source>
</evidence>
<dbReference type="Gene3D" id="4.10.280.10">
    <property type="entry name" value="Helix-loop-helix DNA-binding domain"/>
    <property type="match status" value="1"/>
</dbReference>
<evidence type="ECO:0000313" key="3">
    <source>
        <dbReference type="EMBL" id="CAB3977675.1"/>
    </source>
</evidence>
<accession>A0A6S7FEB8</accession>
<protein>
    <submittedName>
        <fullName evidence="3">Achaete-scute homolog 1-like</fullName>
    </submittedName>
</protein>
<reference evidence="3" key="1">
    <citation type="submission" date="2020-04" db="EMBL/GenBank/DDBJ databases">
        <authorList>
            <person name="Alioto T."/>
            <person name="Alioto T."/>
            <person name="Gomez Garrido J."/>
        </authorList>
    </citation>
    <scope>NUCLEOTIDE SEQUENCE</scope>
    <source>
        <strain evidence="3">A484AB</strain>
    </source>
</reference>
<comment type="caution">
    <text evidence="3">The sequence shown here is derived from an EMBL/GenBank/DDBJ whole genome shotgun (WGS) entry which is preliminary data.</text>
</comment>
<proteinExistence type="predicted"/>
<dbReference type="GO" id="GO:0000977">
    <property type="term" value="F:RNA polymerase II transcription regulatory region sequence-specific DNA binding"/>
    <property type="evidence" value="ECO:0007669"/>
    <property type="project" value="TreeGrafter"/>
</dbReference>
<keyword evidence="1" id="KW-0238">DNA-binding</keyword>
<dbReference type="GO" id="GO:0000981">
    <property type="term" value="F:DNA-binding transcription factor activity, RNA polymerase II-specific"/>
    <property type="evidence" value="ECO:0007669"/>
    <property type="project" value="TreeGrafter"/>
</dbReference>
<dbReference type="InterPro" id="IPR011598">
    <property type="entry name" value="bHLH_dom"/>
</dbReference>
<dbReference type="PROSITE" id="PS50888">
    <property type="entry name" value="BHLH"/>
    <property type="match status" value="1"/>
</dbReference>
<feature type="compositionally biased region" description="Polar residues" evidence="2">
    <location>
        <begin position="30"/>
        <end position="62"/>
    </location>
</feature>
<dbReference type="InterPro" id="IPR050283">
    <property type="entry name" value="E-box_TF_Regulators"/>
</dbReference>
<dbReference type="PANTHER" id="PTHR23349">
    <property type="entry name" value="BASIC HELIX-LOOP-HELIX TRANSCRIPTION FACTOR, TWIST"/>
    <property type="match status" value="1"/>
</dbReference>
<dbReference type="SMART" id="SM00353">
    <property type="entry name" value="HLH"/>
    <property type="match status" value="1"/>
</dbReference>
<keyword evidence="4" id="KW-1185">Reference proteome</keyword>
<name>A0A6S7FEB8_PARCT</name>
<evidence type="ECO:0000256" key="2">
    <source>
        <dbReference type="SAM" id="MobiDB-lite"/>
    </source>
</evidence>